<dbReference type="Proteomes" id="UP001201449">
    <property type="component" value="Unassembled WGS sequence"/>
</dbReference>
<dbReference type="Gene3D" id="3.40.50.200">
    <property type="entry name" value="Peptidase S8/S53 domain"/>
    <property type="match status" value="1"/>
</dbReference>
<dbReference type="PROSITE" id="PS00137">
    <property type="entry name" value="SUBTILASE_HIS"/>
    <property type="match status" value="1"/>
</dbReference>
<comment type="similarity">
    <text evidence="4">Belongs to the peptidase S8 family.</text>
</comment>
<protein>
    <submittedName>
        <fullName evidence="7">S8 family serine peptidase</fullName>
    </submittedName>
</protein>
<feature type="domain" description="Fibronectin type-III" evidence="6">
    <location>
        <begin position="501"/>
        <end position="608"/>
    </location>
</feature>
<dbReference type="SUPFAM" id="SSF49265">
    <property type="entry name" value="Fibronectin type III"/>
    <property type="match status" value="1"/>
</dbReference>
<feature type="active site" description="Charge relay system" evidence="4">
    <location>
        <position position="205"/>
    </location>
</feature>
<evidence type="ECO:0000256" key="2">
    <source>
        <dbReference type="ARBA" id="ARBA00022801"/>
    </source>
</evidence>
<evidence type="ECO:0000256" key="5">
    <source>
        <dbReference type="SAM" id="SignalP"/>
    </source>
</evidence>
<accession>A0ABS9BV60</accession>
<dbReference type="PANTHER" id="PTHR42884">
    <property type="entry name" value="PROPROTEIN CONVERTASE SUBTILISIN/KEXIN-RELATED"/>
    <property type="match status" value="1"/>
</dbReference>
<dbReference type="InterPro" id="IPR013783">
    <property type="entry name" value="Ig-like_fold"/>
</dbReference>
<reference evidence="7 8" key="1">
    <citation type="submission" date="2022-01" db="EMBL/GenBank/DDBJ databases">
        <title>Mariniradius saccharolyticus sp. nov., isolated from sediment of a river.</title>
        <authorList>
            <person name="Liu H."/>
        </authorList>
    </citation>
    <scope>NUCLEOTIDE SEQUENCE [LARGE SCALE GENOMIC DNA]</scope>
    <source>
        <strain evidence="7 8">RY-2</strain>
    </source>
</reference>
<dbReference type="InterPro" id="IPR023828">
    <property type="entry name" value="Peptidase_S8_Ser-AS"/>
</dbReference>
<evidence type="ECO:0000313" key="8">
    <source>
        <dbReference type="Proteomes" id="UP001201449"/>
    </source>
</evidence>
<keyword evidence="5" id="KW-0732">Signal</keyword>
<dbReference type="SUPFAM" id="SSF52743">
    <property type="entry name" value="Subtilisin-like"/>
    <property type="match status" value="1"/>
</dbReference>
<dbReference type="PRINTS" id="PR00723">
    <property type="entry name" value="SUBTILISIN"/>
</dbReference>
<dbReference type="PROSITE" id="PS51892">
    <property type="entry name" value="SUBTILASE"/>
    <property type="match status" value="1"/>
</dbReference>
<dbReference type="InterPro" id="IPR015500">
    <property type="entry name" value="Peptidase_S8_subtilisin-rel"/>
</dbReference>
<feature type="active site" description="Charge relay system" evidence="4">
    <location>
        <position position="435"/>
    </location>
</feature>
<evidence type="ECO:0000256" key="1">
    <source>
        <dbReference type="ARBA" id="ARBA00022670"/>
    </source>
</evidence>
<dbReference type="InterPro" id="IPR022398">
    <property type="entry name" value="Peptidase_S8_His-AS"/>
</dbReference>
<evidence type="ECO:0000259" key="6">
    <source>
        <dbReference type="PROSITE" id="PS50853"/>
    </source>
</evidence>
<dbReference type="InterPro" id="IPR026444">
    <property type="entry name" value="Secre_tail"/>
</dbReference>
<feature type="active site" description="Charge relay system" evidence="4">
    <location>
        <position position="260"/>
    </location>
</feature>
<keyword evidence="1 4" id="KW-0645">Protease</keyword>
<keyword evidence="8" id="KW-1185">Reference proteome</keyword>
<dbReference type="InterPro" id="IPR000209">
    <property type="entry name" value="Peptidase_S8/S53_dom"/>
</dbReference>
<dbReference type="NCBIfam" id="TIGR04183">
    <property type="entry name" value="Por_Secre_tail"/>
    <property type="match status" value="1"/>
</dbReference>
<keyword evidence="2 4" id="KW-0378">Hydrolase</keyword>
<dbReference type="Gene3D" id="2.60.40.1080">
    <property type="match status" value="1"/>
</dbReference>
<keyword evidence="3 4" id="KW-0720">Serine protease</keyword>
<dbReference type="InterPro" id="IPR003961">
    <property type="entry name" value="FN3_dom"/>
</dbReference>
<dbReference type="Gene3D" id="2.60.40.10">
    <property type="entry name" value="Immunoglobulins"/>
    <property type="match status" value="3"/>
</dbReference>
<dbReference type="PROSITE" id="PS50853">
    <property type="entry name" value="FN3"/>
    <property type="match status" value="1"/>
</dbReference>
<dbReference type="PROSITE" id="PS00138">
    <property type="entry name" value="SUBTILASE_SER"/>
    <property type="match status" value="1"/>
</dbReference>
<dbReference type="InterPro" id="IPR036116">
    <property type="entry name" value="FN3_sf"/>
</dbReference>
<comment type="caution">
    <text evidence="7">The sequence shown here is derived from an EMBL/GenBank/DDBJ whole genome shotgun (WGS) entry which is preliminary data.</text>
</comment>
<evidence type="ECO:0000313" key="7">
    <source>
        <dbReference type="EMBL" id="MCF1750803.1"/>
    </source>
</evidence>
<dbReference type="InterPro" id="IPR036852">
    <property type="entry name" value="Peptidase_S8/S53_dom_sf"/>
</dbReference>
<proteinExistence type="inferred from homology"/>
<dbReference type="EMBL" id="JAKEVZ010000004">
    <property type="protein sequence ID" value="MCF1750803.1"/>
    <property type="molecule type" value="Genomic_DNA"/>
</dbReference>
<feature type="signal peptide" evidence="5">
    <location>
        <begin position="1"/>
        <end position="27"/>
    </location>
</feature>
<evidence type="ECO:0000256" key="4">
    <source>
        <dbReference type="PROSITE-ProRule" id="PRU01240"/>
    </source>
</evidence>
<gene>
    <name evidence="7" type="ORF">L0U89_06940</name>
</gene>
<feature type="chain" id="PRO_5046938765" evidence="5">
    <location>
        <begin position="28"/>
        <end position="2479"/>
    </location>
</feature>
<dbReference type="Pfam" id="PF18962">
    <property type="entry name" value="Por_Secre_tail"/>
    <property type="match status" value="1"/>
</dbReference>
<dbReference type="Pfam" id="PF00082">
    <property type="entry name" value="Peptidase_S8"/>
    <property type="match status" value="1"/>
</dbReference>
<organism evidence="7 8">
    <name type="scientific">Mariniradius sediminis</name>
    <dbReference type="NCBI Taxonomy" id="2909237"/>
    <lineage>
        <taxon>Bacteria</taxon>
        <taxon>Pseudomonadati</taxon>
        <taxon>Bacteroidota</taxon>
        <taxon>Cytophagia</taxon>
        <taxon>Cytophagales</taxon>
        <taxon>Cyclobacteriaceae</taxon>
        <taxon>Mariniradius</taxon>
    </lineage>
</organism>
<evidence type="ECO:0000256" key="3">
    <source>
        <dbReference type="ARBA" id="ARBA00022825"/>
    </source>
</evidence>
<dbReference type="PANTHER" id="PTHR42884:SF14">
    <property type="entry name" value="NEUROENDOCRINE CONVERTASE 1"/>
    <property type="match status" value="1"/>
</dbReference>
<sequence>MNHSLPNIMRSLLVATLLIFCSMQAIAQNLYTDGVRKGMVKVKFTPAMTSSLPQARVNARNNQLTTGMTSFDTKARAVNAHSMYRLFPYDEKNEHKLRKHGLHLWYVVEIEESVDPKVAAVQFKELQEVAIAEVEHEKILAPYAVKEHVSGPSPFSTLPFNDPLLKDQWHYNNTLQTGLGDADVNLFEAWQRTTGASNIIVAVHDEGVDVNHEDLKANMWVNTAELNGKPGIDDDGNGYIDDINGYNFSKNTGKIDAQYHGTHVAGTVAAVNNNGLGVAGVAGGDGSGNGVRIMSLQIMGGGSIERSYIYAADNGAVISQNSWGYTNPGAYDQSVLDAIDYFVAEAGDFPGSPMKGGIVIFAAGNYNYDDRWYPAYHENTIAVTAIGPEWKKASYSNFGAWTEIAAPGGDTELGPGNGVLSTIPGNKYAFLDGTSMACPHVSGIAALALANRNKQLTNTELKNKLLTGVVNIDAFNPDHVGLLGTGAIDAELAIRNDLGIAPNQITDLAVTGIAQEFATLTWTVPADGDDDQPTAFHLFVHTDSITAENINAAEKIVIKNTLLADSLMTYEVTELLGLTKYYFGITSVDRWGNTAALSPVITATTNEGPKIVLDENSQEIALAIDVNTANTATHEITISNQAAGILRWNHLTRHRNSFLSYSAKLNYPTPSRAKLAKDGMVGMQTVESDKNQLKKNGVATASFMPINKQYAAWPTNIIGDTDLTLTNSAAAKFFVTETEGFNLTNLSMYLKHDPAKGPVIVEIYEGDSPIKKNLVYAQEYSHWASMEAFAYITLDEQLYFEPGSTFWAVFHVPAGNQFPLGIGFEADPSYSDNCFMSFDMGATWTQLETLLGSGDFAWAITASSNNQHLGTYLNLEPGSGDVNGFEQVATTLTADGSNLINGDYSAYLIIESNDATNRQLRVPVNLNVSGHKPSLQHALIADYGAVFMGEQKTLDLVIENIGFGNFNNPSIYADNAAFVVDPNVPWQIKAREQVVVSVSFKPTAPGNTNGILTITNGEQTYEIALFGVGAETSKITIAPEIQTFNGLTIGDEVTAKVLVENKGAFPLKYFVPGHDKNGISQNWPSDYHSYGYNLRSNRPTEANPIPYEFKDISGTGTNITQSIIDLGSYHAVDMGFEFPYYGDRVKTLYIASKGFTTFDNSVRSVNVPRLNGGEWSPKGYVSILGAFLSYLTQGEVYYQVEPDRVIVQYDNVWDGWSFGESMTAQIVYHANGDIRFYYENLNIADYNKQNLTVLIEDLGQQDGILVSDWTQPADLYTGLALGFDFPGPNIITEVKNGSGVVMPGASREMEITLSTASLTEGLINRYVNIVNNDPDNKQKNALIQLEINKGGIAVPVVSADTVRFGTLFQGTIRNHPFTVKNPGTASLGISSMNFVNNSFTLSGDQPTTIAPGLFGKYAIHIPTDKNADLEDWLSINYQDGTQDTIYVTGKVVDAPGINIDLGLLTDTLAFGEKSSHPIKIENTGLSPLQVAPSGGNWLSFETEILPSSIVPDFGYTFEKYNNDEFYQWIEIRKTGTQMEFVDYEDFQGTYWRDLELPFPIEFYGQKYDKFKVGDNGIISFEDDPQAEFFTDYIPTATQGRAIMPYWTFSTFSDYFHKKEDIGIFYQFEDDKIIITWSIFINNLGGMGDPISAQVIFYKNGTMKFQYRPEEGGADLTSGFSTIGLQRSSTDGLSISAYQPLDHGKGLAYIIVPSRRYTLAPGSSLTGDIVLDATNIYGGVYNKPMKFFTNVPNQEILEKPVELTVTGDPMFVMADTVDFGAKLVSFGSIEPTINTVDVVIENKGAAAFDISYASMVDGTGPLHMMVEVQGFWGPEWTRIDNIWFWPTFTIRPGDKLVTRAIFFPSQEGEFMDEVVFQTSLGEQRLLLKGTAFEPASIRVATEPIYVSMPWPRPVNRTIALDNENGKSDLNYTATVDYLRPVGTSRTESLATTNSKAVSLTATQVESPSAAKTSADYNRTLSHTDKKVPDTFIGTGGTAPFTLSTQFNAGPEGFNLSHIETFFRMENLTSAVIEVEIRAGGSSVADATVITKGTLAVTRVGADDSGDWHQVTLDQTVGIYPNENFYVIVTYPLGIQFPQGTVTGIANVPGRFAYYFEGQWYEVQEGEFANAGWLMIAAEMEAGNFSWLRITEGQTGTLAKGEAGIVSLEIDGGFGNPGNQSANIVFSSNDPANPIVRVPVTLHLNEAPNFVGAPSTIAVAEADTLVVKFKVSDPESNTVEVTAAQTKDFIEFGFASDTVSLVMKPDFGDKGIFIYRLKATDQYGASRDLELPIEVLHTNRAPGFIGDAEAFGFLKPGNLTEHNLSDYFADPDGDEFTYTVSSSNESILTVFASASSFIIRTANEGNATITFKVTDKHGASKTVEIAAKVDLINGLEDLDQLFSLTVYPNPTPDYVRVRIKGEIGNSYSLRVITMQGVTMIRKDEVNSREEAVIDLRSLPKGVYLMEVTDMRGKSMRRIVKD</sequence>
<name>A0ABS9BV60_9BACT</name>